<feature type="domain" description="FAD dependent oxidoreductase" evidence="2">
    <location>
        <begin position="46"/>
        <end position="405"/>
    </location>
</feature>
<dbReference type="RefSeq" id="WP_097144183.1">
    <property type="nucleotide sequence ID" value="NZ_OBEA01000001.1"/>
</dbReference>
<evidence type="ECO:0000313" key="4">
    <source>
        <dbReference type="EMBL" id="SNY38059.1"/>
    </source>
</evidence>
<gene>
    <name evidence="3" type="ORF">CVM39_13830</name>
    <name evidence="4" type="ORF">SAMN06297129_0391</name>
</gene>
<accession>A0A285HQQ8</accession>
<dbReference type="InterPro" id="IPR006076">
    <property type="entry name" value="FAD-dep_OxRdtase"/>
</dbReference>
<reference evidence="3 6" key="2">
    <citation type="journal article" date="2018" name="Int. J. Syst. Evol. Microbiol.">
        <title>Pseudooceanicola lipolyticus sp. nov., a marine alphaproteobacterium, reclassification of Oceanicola flagellatus as Pseudooceanicola flagellatus comb. nov. and emended description of the genus Pseudooceanicola.</title>
        <authorList>
            <person name="Huang M.-M."/>
            <person name="Guo L.-L."/>
            <person name="Wu Y.-H."/>
            <person name="Lai Q.-L."/>
            <person name="Shao Z.-Z."/>
            <person name="Wang C.-S."/>
            <person name="Wu M."/>
            <person name="Xu X.-W."/>
        </authorList>
    </citation>
    <scope>NUCLEOTIDE SEQUENCE [LARGE SCALE GENOMIC DNA]</scope>
    <source>
        <strain evidence="3 6">Ar-45</strain>
    </source>
</reference>
<dbReference type="Proteomes" id="UP000231702">
    <property type="component" value="Unassembled WGS sequence"/>
</dbReference>
<dbReference type="EMBL" id="OBEA01000001">
    <property type="protein sequence ID" value="SNY38059.1"/>
    <property type="molecule type" value="Genomic_DNA"/>
</dbReference>
<dbReference type="Gene3D" id="3.50.50.60">
    <property type="entry name" value="FAD/NAD(P)-binding domain"/>
    <property type="match status" value="1"/>
</dbReference>
<evidence type="ECO:0000259" key="2">
    <source>
        <dbReference type="Pfam" id="PF01266"/>
    </source>
</evidence>
<dbReference type="AlphaFoldDB" id="A0A285HQQ8"/>
<dbReference type="Proteomes" id="UP000231655">
    <property type="component" value="Unassembled WGS sequence"/>
</dbReference>
<keyword evidence="1" id="KW-0560">Oxidoreductase</keyword>
<dbReference type="Pfam" id="PF01266">
    <property type="entry name" value="DAO"/>
    <property type="match status" value="1"/>
</dbReference>
<dbReference type="EMBL" id="PGTD01000017">
    <property type="protein sequence ID" value="PJE27656.1"/>
    <property type="molecule type" value="Genomic_DNA"/>
</dbReference>
<evidence type="ECO:0000256" key="1">
    <source>
        <dbReference type="ARBA" id="ARBA00023002"/>
    </source>
</evidence>
<evidence type="ECO:0000313" key="5">
    <source>
        <dbReference type="Proteomes" id="UP000231655"/>
    </source>
</evidence>
<dbReference type="InterPro" id="IPR036188">
    <property type="entry name" value="FAD/NAD-bd_sf"/>
</dbReference>
<evidence type="ECO:0000313" key="3">
    <source>
        <dbReference type="EMBL" id="PJE27656.1"/>
    </source>
</evidence>
<organism evidence="4 5">
    <name type="scientific">Pseudooceanicola antarcticus</name>
    <dbReference type="NCBI Taxonomy" id="1247613"/>
    <lineage>
        <taxon>Bacteria</taxon>
        <taxon>Pseudomonadati</taxon>
        <taxon>Pseudomonadota</taxon>
        <taxon>Alphaproteobacteria</taxon>
        <taxon>Rhodobacterales</taxon>
        <taxon>Paracoccaceae</taxon>
        <taxon>Pseudooceanicola</taxon>
    </lineage>
</organism>
<evidence type="ECO:0000313" key="6">
    <source>
        <dbReference type="Proteomes" id="UP000231702"/>
    </source>
</evidence>
<dbReference type="SUPFAM" id="SSF51905">
    <property type="entry name" value="FAD/NAD(P)-binding domain"/>
    <property type="match status" value="1"/>
</dbReference>
<reference evidence="4 5" key="1">
    <citation type="submission" date="2017-09" db="EMBL/GenBank/DDBJ databases">
        <authorList>
            <person name="Ehlers B."/>
            <person name="Leendertz F.H."/>
        </authorList>
    </citation>
    <scope>NUCLEOTIDE SEQUENCE [LARGE SCALE GENOMIC DNA]</scope>
    <source>
        <strain evidence="4 5">CGMCC 1.12662</strain>
    </source>
</reference>
<name>A0A285HQQ8_9RHOB</name>
<keyword evidence="6" id="KW-1185">Reference proteome</keyword>
<protein>
    <submittedName>
        <fullName evidence="3">FAD-binding oxidoreductase</fullName>
    </submittedName>
    <submittedName>
        <fullName evidence="4">Glycine/D-amino acid oxidase</fullName>
    </submittedName>
</protein>
<dbReference type="GO" id="GO:0005737">
    <property type="term" value="C:cytoplasm"/>
    <property type="evidence" value="ECO:0007669"/>
    <property type="project" value="TreeGrafter"/>
</dbReference>
<dbReference type="Gene3D" id="3.30.9.10">
    <property type="entry name" value="D-Amino Acid Oxidase, subunit A, domain 2"/>
    <property type="match status" value="1"/>
</dbReference>
<dbReference type="GO" id="GO:0016491">
    <property type="term" value="F:oxidoreductase activity"/>
    <property type="evidence" value="ECO:0007669"/>
    <property type="project" value="UniProtKB-KW"/>
</dbReference>
<dbReference type="PANTHER" id="PTHR13847">
    <property type="entry name" value="SARCOSINE DEHYDROGENASE-RELATED"/>
    <property type="match status" value="1"/>
</dbReference>
<sequence length="448" mass="48779">MTNTERRIYPGYTYSRAPIETCYWSEDVPDASLERPVLEGSHRVPVLVIGGGFTGLNAALDLARAGEEVMLIEAQFPAFGASGRNGGFCCLGSSRASDRQLRRFGPEEPASVRRAEAAAVAHVERLVKDLDLDVDRHSTGETILAHSPRAMRALRHEAEALSQAYGVTCRVLEKSDLGCEGLEGPTWHGGLHVPIGFALHPRKYAAGLLAAAERAGARIHGGTPALRVEQAATGLRVTTPAAEIHADRVLIATNGYTAESLLPWLRGRLLPAQSSVLTTRRMSQDELEAQGYWSRQMAYEERRLLHYFHLTPDGRMVFGQRGGLLSSPRVEAKIAARVRADFEAAFPAWRHVETPHHWSGMVCLTASLTPYCGPIPDMPGVFAAFGYHGNGVAMGSYLGARMAELSRGETPSEILPAAFAAPPPRFPLGRFRRAFLAAEYGMAKLFDL</sequence>
<proteinExistence type="predicted"/>
<dbReference type="PANTHER" id="PTHR13847:SF281">
    <property type="entry name" value="FAD DEPENDENT OXIDOREDUCTASE DOMAIN-CONTAINING PROTEIN"/>
    <property type="match status" value="1"/>
</dbReference>
<dbReference type="OrthoDB" id="9806601at2"/>